<sequence>MRILFRVDASLAIGVGHVSRCLTLANRLIKDGAEVFFACRNIEGHQRSEIIQNGFQTFLFDCDQDIDQICYNQVADFQAMVLALGDNLAFDWVVVDHYRLDAAWEQLASGIAKRILVIDDLADRDHVSDFLLDQNYFIDAQSRYKKLTPFWCRKFIGEQYVLLREEFFQIGLVRDKVPEKKRVLVSFGGTDPQNLTIKILQLLAIHFNHLQVDVLLSSKNPDKCAIEALCQNHANFQLYVDEKNVAALMAQADVALGAGGITTYERIFMQLPSIVVAVADNQYLPLLQMSEANTLHFLGRSEELMESNWLAALKSWFAGELGPLEFLPVAERTAHMADSMGIELLNFGIEHIEKTFTFIQDPLVQSQFVVRTPFDLRVHNLYWDSKLKSGKEYIFAIHHHACHIGNCGLKKMDASDDYEAWIYIGDLNARNRGLGETAFCFLLRYAFVNMKLPILYLSVLDDNLKAIALYQKFGFVRVQSGGRPSAWSESQRQVSTWALTV</sequence>
<dbReference type="InterPro" id="IPR016181">
    <property type="entry name" value="Acyl_CoA_acyltransferase"/>
</dbReference>
<dbReference type="Gene3D" id="3.40.630.30">
    <property type="match status" value="1"/>
</dbReference>
<evidence type="ECO:0000256" key="2">
    <source>
        <dbReference type="PIRSR" id="PIRSR620023-2"/>
    </source>
</evidence>
<dbReference type="SUPFAM" id="SSF55729">
    <property type="entry name" value="Acyl-CoA N-acyltransferases (Nat)"/>
    <property type="match status" value="1"/>
</dbReference>
<dbReference type="PANTHER" id="PTHR43415:SF3">
    <property type="entry name" value="GNAT-FAMILY ACETYLTRANSFERASE"/>
    <property type="match status" value="1"/>
</dbReference>
<dbReference type="InterPro" id="IPR020023">
    <property type="entry name" value="PseG"/>
</dbReference>
<feature type="binding site" evidence="2">
    <location>
        <position position="265"/>
    </location>
    <ligand>
        <name>substrate</name>
    </ligand>
</feature>
<dbReference type="AlphaFoldDB" id="A0AAU7FAU9"/>
<dbReference type="Pfam" id="PF13302">
    <property type="entry name" value="Acetyltransf_3"/>
    <property type="match status" value="1"/>
</dbReference>
<feature type="binding site" evidence="2">
    <location>
        <position position="164"/>
    </location>
    <ligand>
        <name>substrate</name>
    </ligand>
</feature>
<organism evidence="4">
    <name type="scientific">Chitinibacter mangrovi</name>
    <dbReference type="NCBI Taxonomy" id="3153927"/>
    <lineage>
        <taxon>Bacteria</taxon>
        <taxon>Pseudomonadati</taxon>
        <taxon>Pseudomonadota</taxon>
        <taxon>Betaproteobacteria</taxon>
        <taxon>Neisseriales</taxon>
        <taxon>Chitinibacteraceae</taxon>
        <taxon>Chitinibacter</taxon>
    </lineage>
</organism>
<dbReference type="NCBIfam" id="TIGR03590">
    <property type="entry name" value="PseG"/>
    <property type="match status" value="1"/>
</dbReference>
<keyword evidence="4" id="KW-0378">Hydrolase</keyword>
<dbReference type="EMBL" id="CP157355">
    <property type="protein sequence ID" value="XBM01057.1"/>
    <property type="molecule type" value="Genomic_DNA"/>
</dbReference>
<dbReference type="GO" id="GO:0016787">
    <property type="term" value="F:hydrolase activity"/>
    <property type="evidence" value="ECO:0007669"/>
    <property type="project" value="UniProtKB-KW"/>
</dbReference>
<reference evidence="4" key="1">
    <citation type="submission" date="2024-05" db="EMBL/GenBank/DDBJ databases">
        <authorList>
            <person name="Yang L."/>
            <person name="Pan L."/>
        </authorList>
    </citation>
    <scope>NUCLEOTIDE SEQUENCE</scope>
    <source>
        <strain evidence="4">FCG-7</strain>
    </source>
</reference>
<dbReference type="SUPFAM" id="SSF53756">
    <property type="entry name" value="UDP-Glycosyltransferase/glycogen phosphorylase"/>
    <property type="match status" value="1"/>
</dbReference>
<accession>A0AAU7FAU9</accession>
<dbReference type="InterPro" id="IPR000182">
    <property type="entry name" value="GNAT_dom"/>
</dbReference>
<protein>
    <submittedName>
        <fullName evidence="4">UDP-2,4-diacetamido-2,4, 6-trideoxy-beta-L-altropyranose hydrolase</fullName>
        <ecNumber evidence="4">3.6.1.57</ecNumber>
    </submittedName>
</protein>
<dbReference type="GO" id="GO:0016747">
    <property type="term" value="F:acyltransferase activity, transferring groups other than amino-acyl groups"/>
    <property type="evidence" value="ECO:0007669"/>
    <property type="project" value="InterPro"/>
</dbReference>
<name>A0AAU7FAU9_9NEIS</name>
<evidence type="ECO:0000259" key="3">
    <source>
        <dbReference type="PROSITE" id="PS51186"/>
    </source>
</evidence>
<proteinExistence type="predicted"/>
<dbReference type="EC" id="3.6.1.57" evidence="4"/>
<feature type="domain" description="N-acetyltransferase" evidence="3">
    <location>
        <begin position="342"/>
        <end position="494"/>
    </location>
</feature>
<dbReference type="KEGG" id="cmav:ABHF33_01880"/>
<dbReference type="Gene3D" id="3.40.50.2000">
    <property type="entry name" value="Glycogen Phosphorylase B"/>
    <property type="match status" value="1"/>
</dbReference>
<evidence type="ECO:0000313" key="4">
    <source>
        <dbReference type="EMBL" id="XBM01057.1"/>
    </source>
</evidence>
<dbReference type="PROSITE" id="PS51186">
    <property type="entry name" value="GNAT"/>
    <property type="match status" value="1"/>
</dbReference>
<feature type="active site" description="Proton acceptor" evidence="1">
    <location>
        <position position="17"/>
    </location>
</feature>
<dbReference type="PANTHER" id="PTHR43415">
    <property type="entry name" value="SPERMIDINE N(1)-ACETYLTRANSFERASE"/>
    <property type="match status" value="1"/>
</dbReference>
<dbReference type="Gene3D" id="3.40.50.11190">
    <property type="match status" value="1"/>
</dbReference>
<gene>
    <name evidence="4" type="primary">pseG</name>
    <name evidence="4" type="ORF">ABHF33_01880</name>
</gene>
<evidence type="ECO:0000256" key="1">
    <source>
        <dbReference type="PIRSR" id="PIRSR620023-1"/>
    </source>
</evidence>
<dbReference type="RefSeq" id="WP_348945378.1">
    <property type="nucleotide sequence ID" value="NZ_CP157355.1"/>
</dbReference>